<dbReference type="Pfam" id="PF04326">
    <property type="entry name" value="SLFN_AlbA_2"/>
    <property type="match status" value="1"/>
</dbReference>
<dbReference type="Proteomes" id="UP000194439">
    <property type="component" value="Unassembled WGS sequence"/>
</dbReference>
<dbReference type="InterPro" id="IPR007421">
    <property type="entry name" value="Schlafen_AlbA_2_dom"/>
</dbReference>
<reference evidence="3" key="1">
    <citation type="submission" date="2017-04" db="EMBL/GenBank/DDBJ databases">
        <authorList>
            <person name="Criscuolo A."/>
        </authorList>
    </citation>
    <scope>NUCLEOTIDE SEQUENCE [LARGE SCALE GENOMIC DNA]</scope>
</reference>
<gene>
    <name evidence="2" type="ORF">BACERE00185_01815</name>
</gene>
<organism evidence="2 3">
    <name type="scientific">Bacillus mobilis</name>
    <dbReference type="NCBI Taxonomy" id="2026190"/>
    <lineage>
        <taxon>Bacteria</taxon>
        <taxon>Bacillati</taxon>
        <taxon>Bacillota</taxon>
        <taxon>Bacilli</taxon>
        <taxon>Bacillales</taxon>
        <taxon>Bacillaceae</taxon>
        <taxon>Bacillus</taxon>
        <taxon>Bacillus cereus group</taxon>
    </lineage>
</organism>
<dbReference type="PANTHER" id="PTHR30595">
    <property type="entry name" value="GLPR-RELATED TRANSCRIPTIONAL REPRESSOR"/>
    <property type="match status" value="1"/>
</dbReference>
<accession>A0A1Y5ZE98</accession>
<evidence type="ECO:0000259" key="1">
    <source>
        <dbReference type="Pfam" id="PF04326"/>
    </source>
</evidence>
<evidence type="ECO:0000313" key="2">
    <source>
        <dbReference type="EMBL" id="SMD93351.1"/>
    </source>
</evidence>
<dbReference type="EMBL" id="FWZD01000040">
    <property type="protein sequence ID" value="SMD93351.1"/>
    <property type="molecule type" value="Genomic_DNA"/>
</dbReference>
<dbReference type="InterPro" id="IPR038461">
    <property type="entry name" value="Schlafen_AlbA_2_dom_sf"/>
</dbReference>
<dbReference type="PANTHER" id="PTHR30595:SF6">
    <property type="entry name" value="SCHLAFEN ALBA-2 DOMAIN-CONTAINING PROTEIN"/>
    <property type="match status" value="1"/>
</dbReference>
<sequence>MENIEWLVKYEREGTRLDFKREQYQKEKNKDFIKDIMSMANAPIDGTKYIVVGVKDKTDGEKEFHSIPRESFIDQATYEQVIRENIEPSIEISYSPIKVDGNLLGVFEIGPCNNPPYMMKKDFQGLKKGDCYIRRGSQQDRLTRRDLDELLASRSNYYFNGKISVGFNGDLEKKIIIDGNKEVKFPSDKIKERIEAELNRRELEGEFHNVYFDSSILGSLQPQPYEQRSTDTLKENLKNVKETYIEEDLYYIGEEISNKFNLILRNDGDKYLEDVSIQIKIPNEDGVVVMDCIHKKPVYGIQAWQESLSNVVIASGMYYPNVEKEERYYVIETEVGTIKHQQNTEAFGEELRVSFGPKACGKVFNWEYTMYAENLPKPIVGELTIEVI</sequence>
<name>A0A1Y5ZE98_9BACI</name>
<feature type="domain" description="Schlafen AlbA-2" evidence="1">
    <location>
        <begin position="13"/>
        <end position="142"/>
    </location>
</feature>
<dbReference type="RefSeq" id="WP_088028280.1">
    <property type="nucleotide sequence ID" value="NZ_FWZD01000040.1"/>
</dbReference>
<dbReference type="AlphaFoldDB" id="A0A1Y5ZE98"/>
<protein>
    <submittedName>
        <fullName evidence="2">Divergent AAA domain protein</fullName>
    </submittedName>
</protein>
<proteinExistence type="predicted"/>
<dbReference type="Gene3D" id="3.30.950.30">
    <property type="entry name" value="Schlafen, AAA domain"/>
    <property type="match status" value="1"/>
</dbReference>
<evidence type="ECO:0000313" key="3">
    <source>
        <dbReference type="Proteomes" id="UP000194439"/>
    </source>
</evidence>